<proteinExistence type="predicted"/>
<reference evidence="1 2" key="1">
    <citation type="submission" date="2014-03" db="EMBL/GenBank/DDBJ databases">
        <title>Draft Genome of Photorhabdus luminescens BA1, an Egyptian Isolate.</title>
        <authorList>
            <person name="Ghazal S."/>
            <person name="Hurst S.G.IV."/>
            <person name="Morris K."/>
            <person name="Thomas K."/>
            <person name="Tisa L.S."/>
        </authorList>
    </citation>
    <scope>NUCLEOTIDE SEQUENCE [LARGE SCALE GENOMIC DNA]</scope>
    <source>
        <strain evidence="1 2">BA1</strain>
    </source>
</reference>
<dbReference type="Proteomes" id="UP000023464">
    <property type="component" value="Unassembled WGS sequence"/>
</dbReference>
<sequence>MNMCFTGFVNNSVILFSGFRYFDVLYYRCIDCILEIQMKYELAVMAALTKLNHPNTRSIVEATGISERKVQQVLQILQQDLEVKINRIRDGKISYFEVISWGIFESGQAINCKLSDLDLAKFKYSRQQEKGIRNQKNRKTIMTTYDEKKHYFDNVKLKNYRDSMRLEGMNIVMNSLPETSKEQKNLKDKLIRKYSLQLR</sequence>
<evidence type="ECO:0000313" key="2">
    <source>
        <dbReference type="Proteomes" id="UP000023464"/>
    </source>
</evidence>
<name>A0A022PJQ9_9GAMM</name>
<comment type="caution">
    <text evidence="1">The sequence shown here is derived from an EMBL/GenBank/DDBJ whole genome shotgun (WGS) entry which is preliminary data.</text>
</comment>
<evidence type="ECO:0000313" key="1">
    <source>
        <dbReference type="EMBL" id="EYU15896.1"/>
    </source>
</evidence>
<dbReference type="AlphaFoldDB" id="A0A022PJQ9"/>
<protein>
    <submittedName>
        <fullName evidence="1">Uncharacterized protein</fullName>
    </submittedName>
</protein>
<dbReference type="PATRIC" id="fig|1393736.3.peg.1535"/>
<gene>
    <name evidence="1" type="ORF">BA1DRAFT_01521</name>
</gene>
<accession>A0A022PJQ9</accession>
<dbReference type="EMBL" id="JFGV01000017">
    <property type="protein sequence ID" value="EYU15896.1"/>
    <property type="molecule type" value="Genomic_DNA"/>
</dbReference>
<keyword evidence="2" id="KW-1185">Reference proteome</keyword>
<organism evidence="1 2">
    <name type="scientific">Photorhabdus aegyptia</name>
    <dbReference type="NCBI Taxonomy" id="2805098"/>
    <lineage>
        <taxon>Bacteria</taxon>
        <taxon>Pseudomonadati</taxon>
        <taxon>Pseudomonadota</taxon>
        <taxon>Gammaproteobacteria</taxon>
        <taxon>Enterobacterales</taxon>
        <taxon>Morganellaceae</taxon>
        <taxon>Photorhabdus</taxon>
    </lineage>
</organism>
<dbReference type="Gene3D" id="1.10.10.10">
    <property type="entry name" value="Winged helix-like DNA-binding domain superfamily/Winged helix DNA-binding domain"/>
    <property type="match status" value="1"/>
</dbReference>
<dbReference type="InterPro" id="IPR022541">
    <property type="entry name" value="YhfG"/>
</dbReference>
<dbReference type="Pfam" id="PF10832">
    <property type="entry name" value="YhfG"/>
    <property type="match status" value="1"/>
</dbReference>
<dbReference type="InterPro" id="IPR036388">
    <property type="entry name" value="WH-like_DNA-bd_sf"/>
</dbReference>